<evidence type="ECO:0000256" key="3">
    <source>
        <dbReference type="ARBA" id="ARBA00012662"/>
    </source>
</evidence>
<dbReference type="GO" id="GO:0004560">
    <property type="term" value="F:alpha-L-fucosidase activity"/>
    <property type="evidence" value="ECO:0007669"/>
    <property type="project" value="InterPro"/>
</dbReference>
<dbReference type="PRINTS" id="PR00741">
    <property type="entry name" value="GLHYDRLASE29"/>
</dbReference>
<dbReference type="AlphaFoldDB" id="A0A5R9LPV7"/>
<dbReference type="InterPro" id="IPR016286">
    <property type="entry name" value="FUC_metazoa-typ"/>
</dbReference>
<comment type="similarity">
    <text evidence="2">Belongs to the glycosyl hydrolase 29 family.</text>
</comment>
<dbReference type="GO" id="GO:0006004">
    <property type="term" value="P:fucose metabolic process"/>
    <property type="evidence" value="ECO:0007669"/>
    <property type="project" value="InterPro"/>
</dbReference>
<evidence type="ECO:0000256" key="5">
    <source>
        <dbReference type="ARBA" id="ARBA00022801"/>
    </source>
</evidence>
<feature type="domain" description="Glycoside hydrolase family 29 N-terminal" evidence="7">
    <location>
        <begin position="2"/>
        <end position="359"/>
    </location>
</feature>
<keyword evidence="4" id="KW-0732">Signal</keyword>
<dbReference type="RefSeq" id="WP_138357891.1">
    <property type="nucleotide sequence ID" value="NZ_JBCIVH010000015.1"/>
</dbReference>
<dbReference type="GO" id="GO:0016139">
    <property type="term" value="P:glycoside catabolic process"/>
    <property type="evidence" value="ECO:0007669"/>
    <property type="project" value="TreeGrafter"/>
</dbReference>
<evidence type="ECO:0000256" key="2">
    <source>
        <dbReference type="ARBA" id="ARBA00007951"/>
    </source>
</evidence>
<dbReference type="InterPro" id="IPR017853">
    <property type="entry name" value="GH"/>
</dbReference>
<dbReference type="InterPro" id="IPR000933">
    <property type="entry name" value="Glyco_hydro_29"/>
</dbReference>
<sequence>MTQKTYQPDWASLDSREIPQWYNEARFGIFIHWGVYSVPSWRKINNALFGSYAEWYYASVYGQYRNNDDDFHQRNYAPDFLYRDFAPLFKAELFEPEAWAELFKSSGAKYVVLTTKHHDGFCLWPTENRHKKGWNSGDTGPQRDLLGDITRAVRDSGLKMGIYYSSVEWETNSSHRPEGGFFIPQRDREKFGIAEARYPDEILIPQLKELVTNYQPSLIFADGGEWDFSEEYSQTKEFLCWLYNDAPNKDEVVVNDRFCKEMPGEHGDYYSTEYNDKDGFGRLHPWEESRGIGKSYGYNRAEQLEDYCTSQQLILQLIGIVAKGGNFLLNVGPTADGRIPVIQQERLRDIGRWMAVNGEAIYGSEMCTRLQHDDEHAFLTCAGAHDYLILTRWPTHNFALRILSGMTPGACELLCRGQPIPVPFEILGEQLILHPLPWDFELGLEYAYTFRLSY</sequence>
<accession>A0A5R9LPV7</accession>
<dbReference type="Proteomes" id="UP000307430">
    <property type="component" value="Unassembled WGS sequence"/>
</dbReference>
<dbReference type="SUPFAM" id="SSF51445">
    <property type="entry name" value="(Trans)glycosidases"/>
    <property type="match status" value="1"/>
</dbReference>
<dbReference type="InterPro" id="IPR057739">
    <property type="entry name" value="Glyco_hydro_29_N"/>
</dbReference>
<dbReference type="Pfam" id="PF01120">
    <property type="entry name" value="Alpha_L_fucos"/>
    <property type="match status" value="1"/>
</dbReference>
<dbReference type="EMBL" id="VCHQ01000001">
    <property type="protein sequence ID" value="TLV23824.1"/>
    <property type="molecule type" value="Genomic_DNA"/>
</dbReference>
<name>A0A5R9LPV7_9ENTR</name>
<protein>
    <recommendedName>
        <fullName evidence="3">alpha-L-fucosidase</fullName>
        <ecNumber evidence="3">3.2.1.51</ecNumber>
    </recommendedName>
</protein>
<dbReference type="PIRSF" id="PIRSF001092">
    <property type="entry name" value="Alpha-L-fucosidase"/>
    <property type="match status" value="1"/>
</dbReference>
<keyword evidence="5" id="KW-0378">Hydrolase</keyword>
<keyword evidence="9" id="KW-1185">Reference proteome</keyword>
<reference evidence="8 9" key="1">
    <citation type="submission" date="2019-05" db="EMBL/GenBank/DDBJ databases">
        <title>Genome sequence of Klebsiella sp strain TOUT106.</title>
        <authorList>
            <person name="Rahi P."/>
            <person name="Chaudhari D."/>
        </authorList>
    </citation>
    <scope>NUCLEOTIDE SEQUENCE [LARGE SCALE GENOMIC DNA]</scope>
    <source>
        <strain evidence="8 9">TOUT106</strain>
    </source>
</reference>
<dbReference type="EC" id="3.2.1.51" evidence="3"/>
<comment type="caution">
    <text evidence="8">The sequence shown here is derived from an EMBL/GenBank/DDBJ whole genome shotgun (WGS) entry which is preliminary data.</text>
</comment>
<proteinExistence type="inferred from homology"/>
<gene>
    <name evidence="8" type="ORF">FE839_00075</name>
</gene>
<evidence type="ECO:0000259" key="7">
    <source>
        <dbReference type="Pfam" id="PF01120"/>
    </source>
</evidence>
<comment type="function">
    <text evidence="1">Alpha-L-fucosidase is responsible for hydrolyzing the alpha-1,6-linked fucose joined to the reducing-end N-acetylglucosamine of the carbohydrate moieties of glycoproteins.</text>
</comment>
<dbReference type="PANTHER" id="PTHR10030:SF37">
    <property type="entry name" value="ALPHA-L-FUCOSIDASE-RELATED"/>
    <property type="match status" value="1"/>
</dbReference>
<dbReference type="GO" id="GO:0005764">
    <property type="term" value="C:lysosome"/>
    <property type="evidence" value="ECO:0007669"/>
    <property type="project" value="TreeGrafter"/>
</dbReference>
<evidence type="ECO:0000256" key="1">
    <source>
        <dbReference type="ARBA" id="ARBA00004071"/>
    </source>
</evidence>
<evidence type="ECO:0000313" key="9">
    <source>
        <dbReference type="Proteomes" id="UP000307430"/>
    </source>
</evidence>
<dbReference type="Gene3D" id="3.20.20.80">
    <property type="entry name" value="Glycosidases"/>
    <property type="match status" value="1"/>
</dbReference>
<keyword evidence="6" id="KW-0326">Glycosidase</keyword>
<dbReference type="SMART" id="SM00812">
    <property type="entry name" value="Alpha_L_fucos"/>
    <property type="match status" value="1"/>
</dbReference>
<evidence type="ECO:0000313" key="8">
    <source>
        <dbReference type="EMBL" id="TLV23824.1"/>
    </source>
</evidence>
<evidence type="ECO:0000256" key="6">
    <source>
        <dbReference type="ARBA" id="ARBA00023295"/>
    </source>
</evidence>
<dbReference type="PANTHER" id="PTHR10030">
    <property type="entry name" value="ALPHA-L-FUCOSIDASE"/>
    <property type="match status" value="1"/>
</dbReference>
<organism evidence="8 9">
    <name type="scientific">Klebsiella indica</name>
    <dbReference type="NCBI Taxonomy" id="2582917"/>
    <lineage>
        <taxon>Bacteria</taxon>
        <taxon>Pseudomonadati</taxon>
        <taxon>Pseudomonadota</taxon>
        <taxon>Gammaproteobacteria</taxon>
        <taxon>Enterobacterales</taxon>
        <taxon>Enterobacteriaceae</taxon>
        <taxon>Klebsiella/Raoultella group</taxon>
        <taxon>Klebsiella</taxon>
    </lineage>
</organism>
<evidence type="ECO:0000256" key="4">
    <source>
        <dbReference type="ARBA" id="ARBA00022729"/>
    </source>
</evidence>